<accession>A0A183FEE3</accession>
<evidence type="ECO:0000313" key="2">
    <source>
        <dbReference type="EMBL" id="VDO62241.1"/>
    </source>
</evidence>
<organism evidence="3 4">
    <name type="scientific">Heligmosomoides polygyrus</name>
    <name type="common">Parasitic roundworm</name>
    <dbReference type="NCBI Taxonomy" id="6339"/>
    <lineage>
        <taxon>Eukaryota</taxon>
        <taxon>Metazoa</taxon>
        <taxon>Ecdysozoa</taxon>
        <taxon>Nematoda</taxon>
        <taxon>Chromadorea</taxon>
        <taxon>Rhabditida</taxon>
        <taxon>Rhabditina</taxon>
        <taxon>Rhabditomorpha</taxon>
        <taxon>Strongyloidea</taxon>
        <taxon>Heligmosomidae</taxon>
        <taxon>Heligmosomoides</taxon>
    </lineage>
</organism>
<evidence type="ECO:0000313" key="3">
    <source>
        <dbReference type="Proteomes" id="UP000050761"/>
    </source>
</evidence>
<proteinExistence type="predicted"/>
<dbReference type="WBParaSite" id="HPBE_0000473701-mRNA-1">
    <property type="protein sequence ID" value="HPBE_0000473701-mRNA-1"/>
    <property type="gene ID" value="HPBE_0000473701"/>
</dbReference>
<evidence type="ECO:0000313" key="4">
    <source>
        <dbReference type="WBParaSite" id="HPBE_0000473701-mRNA-1"/>
    </source>
</evidence>
<gene>
    <name evidence="2" type="ORF">HPBE_LOCUS4738</name>
</gene>
<name>A0A183FEE3_HELPZ</name>
<protein>
    <submittedName>
        <fullName evidence="4">GDP-mannose 4,6-dehydratase</fullName>
    </submittedName>
</protein>
<feature type="compositionally biased region" description="Pro residues" evidence="1">
    <location>
        <begin position="81"/>
        <end position="98"/>
    </location>
</feature>
<dbReference type="Proteomes" id="UP000050761">
    <property type="component" value="Unassembled WGS sequence"/>
</dbReference>
<feature type="compositionally biased region" description="Low complexity" evidence="1">
    <location>
        <begin position="61"/>
        <end position="70"/>
    </location>
</feature>
<sequence>MKPGLYHLSEERGGIYVEGELFMFERAVADLLDGSVFLEDEKEVAKTSRKHQISFADQKPRSQQQRQQFRCDNNYWHVARAPPPPPPRPPTPPHQRWA</sequence>
<dbReference type="AlphaFoldDB" id="A0A183FEE3"/>
<keyword evidence="3" id="KW-1185">Reference proteome</keyword>
<reference evidence="2 3" key="1">
    <citation type="submission" date="2018-11" db="EMBL/GenBank/DDBJ databases">
        <authorList>
            <consortium name="Pathogen Informatics"/>
        </authorList>
    </citation>
    <scope>NUCLEOTIDE SEQUENCE [LARGE SCALE GENOMIC DNA]</scope>
</reference>
<evidence type="ECO:0000256" key="1">
    <source>
        <dbReference type="SAM" id="MobiDB-lite"/>
    </source>
</evidence>
<reference evidence="4" key="2">
    <citation type="submission" date="2019-09" db="UniProtKB">
        <authorList>
            <consortium name="WormBaseParasite"/>
        </authorList>
    </citation>
    <scope>IDENTIFICATION</scope>
</reference>
<accession>A0A3P7WMI9</accession>
<feature type="region of interest" description="Disordered" evidence="1">
    <location>
        <begin position="49"/>
        <end position="98"/>
    </location>
</feature>
<dbReference type="EMBL" id="UZAH01025357">
    <property type="protein sequence ID" value="VDO62241.1"/>
    <property type="molecule type" value="Genomic_DNA"/>
</dbReference>